<reference evidence="15" key="1">
    <citation type="submission" date="2025-08" db="UniProtKB">
        <authorList>
            <consortium name="RefSeq"/>
        </authorList>
    </citation>
    <scope>IDENTIFICATION</scope>
</reference>
<feature type="domain" description="C2H2-type" evidence="13">
    <location>
        <begin position="480"/>
        <end position="502"/>
    </location>
</feature>
<feature type="compositionally biased region" description="Basic and acidic residues" evidence="12">
    <location>
        <begin position="142"/>
        <end position="162"/>
    </location>
</feature>
<feature type="region of interest" description="Disordered" evidence="12">
    <location>
        <begin position="370"/>
        <end position="389"/>
    </location>
</feature>
<dbReference type="GO" id="GO:0003677">
    <property type="term" value="F:DNA binding"/>
    <property type="evidence" value="ECO:0007669"/>
    <property type="project" value="UniProtKB-KW"/>
</dbReference>
<feature type="domain" description="C2H2-type" evidence="13">
    <location>
        <begin position="452"/>
        <end position="479"/>
    </location>
</feature>
<sequence>MSNCTDFNSQISAVMEVLANAAVVEICKVVNKGYAVLRLEVTRTKRENESLKSKLKSIELLLSQDVDNGTGATPKKNREHTIEQTCDFTVGTRQTPPGEKEGCSFHDNLSSGQSCIMPAMSSPTHSQVPVIKEEMIEQNIRSHEQEDEHYRNDNTSKARKGESSSLRITSVDLQDLLSTDSRHQSSDLETPLPPADERTLCQNERQYSPEIEIAPTSSQSRVMSSQENSSLSPHTDLELISNAVQSSSFNSTSSLNFIGWRPEIHIDSRSLKTEAGDCAWRETSSFDSQTKRCKVGMIGIGEPSDLNSLSFKTGEDTQMRPEYVGLDFSTLPDVSEIFNARVSKSHPTLRREFQSLPGYEDSFVDFGTTSHHRLGDASSSPDDTGPPQPGLDGRLFGCSQCGKQFSHLHQLKTHRRVHTGEKPYSCPQCGKRFSQSSHIKRHMTVHTGERPFGCGLCGKRFSQSCSLKVHQRVHTNIRPFSCTQCGKSFSVLSNLVRHQTIHIRNITDPGTLNI</sequence>
<evidence type="ECO:0000313" key="14">
    <source>
        <dbReference type="Proteomes" id="UP000515152"/>
    </source>
</evidence>
<name>A0A8M1KCE2_CLUHA</name>
<evidence type="ECO:0000256" key="5">
    <source>
        <dbReference type="ARBA" id="ARBA00022833"/>
    </source>
</evidence>
<keyword evidence="9" id="KW-0539">Nucleus</keyword>
<keyword evidence="14" id="KW-1185">Reference proteome</keyword>
<feature type="domain" description="C2H2-type" evidence="13">
    <location>
        <begin position="424"/>
        <end position="451"/>
    </location>
</feature>
<dbReference type="KEGG" id="char:122130934"/>
<evidence type="ECO:0000256" key="6">
    <source>
        <dbReference type="ARBA" id="ARBA00023015"/>
    </source>
</evidence>
<dbReference type="AlphaFoldDB" id="A0A8M1KCE2"/>
<dbReference type="PROSITE" id="PS50157">
    <property type="entry name" value="ZINC_FINGER_C2H2_2"/>
    <property type="match status" value="4"/>
</dbReference>
<dbReference type="PANTHER" id="PTHR16515">
    <property type="entry name" value="PR DOMAIN ZINC FINGER PROTEIN"/>
    <property type="match status" value="1"/>
</dbReference>
<dbReference type="FunFam" id="3.30.160.60:FF:000290">
    <property type="entry name" value="Zinc finger protein 697 isoform X1"/>
    <property type="match status" value="1"/>
</dbReference>
<evidence type="ECO:0000256" key="11">
    <source>
        <dbReference type="SAM" id="Coils"/>
    </source>
</evidence>
<keyword evidence="5" id="KW-0862">Zinc</keyword>
<feature type="compositionally biased region" description="Polar residues" evidence="12">
    <location>
        <begin position="215"/>
        <end position="233"/>
    </location>
</feature>
<keyword evidence="2" id="KW-0479">Metal-binding</keyword>
<comment type="subcellular location">
    <subcellularLocation>
        <location evidence="1">Nucleus</location>
    </subcellularLocation>
</comment>
<dbReference type="PANTHER" id="PTHR16515:SF66">
    <property type="entry name" value="C2H2-TYPE DOMAIN-CONTAINING PROTEIN"/>
    <property type="match status" value="1"/>
</dbReference>
<feature type="region of interest" description="Disordered" evidence="12">
    <location>
        <begin position="211"/>
        <end position="233"/>
    </location>
</feature>
<protein>
    <submittedName>
        <fullName evidence="15">Zinc finger and SCAN domain-containing protein 2-like</fullName>
    </submittedName>
</protein>
<dbReference type="RefSeq" id="XP_042561731.1">
    <property type="nucleotide sequence ID" value="XM_042705797.1"/>
</dbReference>
<dbReference type="Pfam" id="PF00096">
    <property type="entry name" value="zf-C2H2"/>
    <property type="match status" value="4"/>
</dbReference>
<evidence type="ECO:0000259" key="13">
    <source>
        <dbReference type="PROSITE" id="PS50157"/>
    </source>
</evidence>
<organism evidence="14 15">
    <name type="scientific">Clupea harengus</name>
    <name type="common">Atlantic herring</name>
    <dbReference type="NCBI Taxonomy" id="7950"/>
    <lineage>
        <taxon>Eukaryota</taxon>
        <taxon>Metazoa</taxon>
        <taxon>Chordata</taxon>
        <taxon>Craniata</taxon>
        <taxon>Vertebrata</taxon>
        <taxon>Euteleostomi</taxon>
        <taxon>Actinopterygii</taxon>
        <taxon>Neopterygii</taxon>
        <taxon>Teleostei</taxon>
        <taxon>Clupei</taxon>
        <taxon>Clupeiformes</taxon>
        <taxon>Clupeoidei</taxon>
        <taxon>Clupeidae</taxon>
        <taxon>Clupea</taxon>
    </lineage>
</organism>
<proteinExistence type="predicted"/>
<dbReference type="SMART" id="SM00355">
    <property type="entry name" value="ZnF_C2H2"/>
    <property type="match status" value="4"/>
</dbReference>
<feature type="region of interest" description="Disordered" evidence="12">
    <location>
        <begin position="142"/>
        <end position="199"/>
    </location>
</feature>
<evidence type="ECO:0000256" key="3">
    <source>
        <dbReference type="ARBA" id="ARBA00022737"/>
    </source>
</evidence>
<keyword evidence="4 10" id="KW-0863">Zinc-finger</keyword>
<dbReference type="FunFam" id="3.30.160.60:FF:000100">
    <property type="entry name" value="Zinc finger 45-like"/>
    <property type="match status" value="1"/>
</dbReference>
<feature type="domain" description="C2H2-type" evidence="13">
    <location>
        <begin position="396"/>
        <end position="423"/>
    </location>
</feature>
<evidence type="ECO:0000256" key="12">
    <source>
        <dbReference type="SAM" id="MobiDB-lite"/>
    </source>
</evidence>
<feature type="compositionally biased region" description="Polar residues" evidence="12">
    <location>
        <begin position="163"/>
        <end position="179"/>
    </location>
</feature>
<dbReference type="Proteomes" id="UP000515152">
    <property type="component" value="Unplaced"/>
</dbReference>
<evidence type="ECO:0000256" key="4">
    <source>
        <dbReference type="ARBA" id="ARBA00022771"/>
    </source>
</evidence>
<dbReference type="GO" id="GO:0008270">
    <property type="term" value="F:zinc ion binding"/>
    <property type="evidence" value="ECO:0007669"/>
    <property type="project" value="UniProtKB-KW"/>
</dbReference>
<dbReference type="GO" id="GO:0010468">
    <property type="term" value="P:regulation of gene expression"/>
    <property type="evidence" value="ECO:0007669"/>
    <property type="project" value="TreeGrafter"/>
</dbReference>
<evidence type="ECO:0000256" key="1">
    <source>
        <dbReference type="ARBA" id="ARBA00004123"/>
    </source>
</evidence>
<keyword evidence="3" id="KW-0677">Repeat</keyword>
<accession>A0A8M1KCE2</accession>
<dbReference type="OrthoDB" id="9439903at2759"/>
<dbReference type="InterPro" id="IPR013087">
    <property type="entry name" value="Znf_C2H2_type"/>
</dbReference>
<gene>
    <name evidence="15" type="primary">LOC122130934</name>
</gene>
<evidence type="ECO:0000256" key="10">
    <source>
        <dbReference type="PROSITE-ProRule" id="PRU00042"/>
    </source>
</evidence>
<dbReference type="PROSITE" id="PS00028">
    <property type="entry name" value="ZINC_FINGER_C2H2_1"/>
    <property type="match status" value="4"/>
</dbReference>
<evidence type="ECO:0000256" key="7">
    <source>
        <dbReference type="ARBA" id="ARBA00023125"/>
    </source>
</evidence>
<evidence type="ECO:0000256" key="9">
    <source>
        <dbReference type="ARBA" id="ARBA00023242"/>
    </source>
</evidence>
<dbReference type="FunFam" id="3.30.160.60:FF:001228">
    <property type="entry name" value="Zinc finger protein 236"/>
    <property type="match status" value="1"/>
</dbReference>
<feature type="coiled-coil region" evidence="11">
    <location>
        <begin position="34"/>
        <end position="61"/>
    </location>
</feature>
<keyword evidence="11" id="KW-0175">Coiled coil</keyword>
<dbReference type="FunFam" id="3.30.160.60:FF:001155">
    <property type="entry name" value="Zinc finger 30C"/>
    <property type="match status" value="1"/>
</dbReference>
<dbReference type="GO" id="GO:0005634">
    <property type="term" value="C:nucleus"/>
    <property type="evidence" value="ECO:0007669"/>
    <property type="project" value="UniProtKB-SubCell"/>
</dbReference>
<keyword evidence="8" id="KW-0804">Transcription</keyword>
<keyword evidence="6" id="KW-0805">Transcription regulation</keyword>
<evidence type="ECO:0000256" key="2">
    <source>
        <dbReference type="ARBA" id="ARBA00022723"/>
    </source>
</evidence>
<dbReference type="GeneID" id="122130934"/>
<keyword evidence="7" id="KW-0238">DNA-binding</keyword>
<evidence type="ECO:0000313" key="15">
    <source>
        <dbReference type="RefSeq" id="XP_042561731.1"/>
    </source>
</evidence>
<evidence type="ECO:0000256" key="8">
    <source>
        <dbReference type="ARBA" id="ARBA00023163"/>
    </source>
</evidence>
<dbReference type="InterPro" id="IPR050331">
    <property type="entry name" value="Zinc_finger"/>
</dbReference>